<proteinExistence type="predicted"/>
<accession>A0A1B1U4R4</accession>
<dbReference type="Proteomes" id="UP000092884">
    <property type="component" value="Chromosome"/>
</dbReference>
<dbReference type="RefSeq" id="WP_066339205.1">
    <property type="nucleotide sequence ID" value="NZ_CP016503.1"/>
</dbReference>
<organism evidence="1 2">
    <name type="scientific">Helicobacter enhydrae</name>
    <dbReference type="NCBI Taxonomy" id="222136"/>
    <lineage>
        <taxon>Bacteria</taxon>
        <taxon>Pseudomonadati</taxon>
        <taxon>Campylobacterota</taxon>
        <taxon>Epsilonproteobacteria</taxon>
        <taxon>Campylobacterales</taxon>
        <taxon>Helicobacteraceae</taxon>
        <taxon>Helicobacter</taxon>
    </lineage>
</organism>
<protein>
    <submittedName>
        <fullName evidence="1">Uncharacterized protein</fullName>
    </submittedName>
</protein>
<name>A0A1B1U4R4_9HELI</name>
<dbReference type="EMBL" id="CP016503">
    <property type="protein sequence ID" value="ANV97731.1"/>
    <property type="molecule type" value="Genomic_DNA"/>
</dbReference>
<dbReference type="KEGG" id="het:BBW65_02435"/>
<dbReference type="STRING" id="222136.BBW65_02435"/>
<gene>
    <name evidence="1" type="ORF">BBW65_02435</name>
</gene>
<keyword evidence="2" id="KW-1185">Reference proteome</keyword>
<sequence>MTDNIQSLLASVATYKVFLNKRKQQDEILFIFCQQVICEYFLAKPFNLGELNKKIQDTFGLDIPIFALQDAIQRKGKKFIKRDETGYKVVNNEIKSTSIELEETRKSYCNFLKEISPLKNDRNFDKNLYSFLLEGNKDNNKIDREWLLDFSKILEEHKNFKENIEIMKQGLILYEGLSNKIDAKRNNREKIILFLDTEILFHAAGYNKGEYKKIFDAFFKLVKKYGYLLLPLHYTDIVEKEVRDIFEAAKYHKKNKNLNYIPTSVMEYLMSNFEDDGAIETE</sequence>
<reference evidence="2" key="1">
    <citation type="submission" date="2016-07" db="EMBL/GenBank/DDBJ databases">
        <authorList>
            <person name="Florea S."/>
            <person name="Webb J.S."/>
            <person name="Jaromczyk J."/>
            <person name="Schardl C.L."/>
        </authorList>
    </citation>
    <scope>NUCLEOTIDE SEQUENCE [LARGE SCALE GENOMIC DNA]</scope>
    <source>
        <strain evidence="2">MIT 01-6242</strain>
    </source>
</reference>
<dbReference type="OrthoDB" id="7058283at2"/>
<evidence type="ECO:0000313" key="1">
    <source>
        <dbReference type="EMBL" id="ANV97731.1"/>
    </source>
</evidence>
<evidence type="ECO:0000313" key="2">
    <source>
        <dbReference type="Proteomes" id="UP000092884"/>
    </source>
</evidence>
<dbReference type="AlphaFoldDB" id="A0A1B1U4R4"/>